<evidence type="ECO:0000313" key="7">
    <source>
        <dbReference type="EnsemblMetazoa" id="GMOY007805-PA"/>
    </source>
</evidence>
<dbReference type="GO" id="GO:0042026">
    <property type="term" value="P:protein refolding"/>
    <property type="evidence" value="ECO:0007669"/>
    <property type="project" value="TreeGrafter"/>
</dbReference>
<dbReference type="InterPro" id="IPR008978">
    <property type="entry name" value="HSP20-like_chaperone"/>
</dbReference>
<dbReference type="InterPro" id="IPR001436">
    <property type="entry name" value="Alpha-crystallin/sHSP_animal"/>
</dbReference>
<proteinExistence type="evidence at transcript level"/>
<dbReference type="CDD" id="cd06526">
    <property type="entry name" value="metazoan_ACD"/>
    <property type="match status" value="1"/>
</dbReference>
<dbReference type="EMBL" id="EZ422890">
    <property type="protein sequence ID" value="ADD19166.1"/>
    <property type="molecule type" value="mRNA"/>
</dbReference>
<dbReference type="InterPro" id="IPR002068">
    <property type="entry name" value="A-crystallin/Hsp20_dom"/>
</dbReference>
<reference evidence="7" key="5">
    <citation type="submission" date="2016-07" db="UniProtKB">
        <authorList>
            <consortium name="VectorBase"/>
        </authorList>
    </citation>
    <scope>IDENTIFICATION</scope>
    <source>
        <strain evidence="7">Yale</strain>
    </source>
</reference>
<dbReference type="PANTHER" id="PTHR45640">
    <property type="entry name" value="HEAT SHOCK PROTEIN HSP-12.2-RELATED"/>
    <property type="match status" value="1"/>
</dbReference>
<comment type="similarity">
    <text evidence="2 3">Belongs to the small heat shock protein (HSP20) family.</text>
</comment>
<sequence>MSSLPLILSLADDLNRLSMAASPFYDPSLYYARHPLALLTGEPQQLRGRDLFNADQASTVGKDGFQVCMDVQQFKPNELVVKVADNCIIVEGKHEERQDDHGSISRHFVRRYTLPKGYDPNKVQSTLSSDGVLTVNVPKPAIEDKSNERVIQIQQVGPAHLNVKENPKEVNEESAEKDSKQSKL</sequence>
<dbReference type="EMBL" id="CCAG010013739">
    <property type="status" value="NOT_ANNOTATED_CDS"/>
    <property type="molecule type" value="Genomic_DNA"/>
</dbReference>
<reference evidence="6" key="1">
    <citation type="journal article" date="2010" name="BMC Genomics">
        <title>An insight into the sialome of Glossina morsitans morsitans.</title>
        <authorList>
            <person name="Alves-Silva J."/>
            <person name="Ribeiro J.M."/>
            <person name="Van Den Abbeele J."/>
            <person name="Attardo G."/>
            <person name="Hao Z."/>
            <person name="Haines L.R."/>
            <person name="Soares M.B."/>
            <person name="Berriman M."/>
            <person name="Aksoy S."/>
            <person name="Lehane M.J."/>
        </authorList>
    </citation>
    <scope>NUCLEOTIDE SEQUENCE</scope>
    <source>
        <tissue evidence="6">Salivary gland</tissue>
    </source>
</reference>
<evidence type="ECO:0000256" key="2">
    <source>
        <dbReference type="PROSITE-ProRule" id="PRU00285"/>
    </source>
</evidence>
<reference evidence="8" key="4">
    <citation type="submission" date="2014-03" db="EMBL/GenBank/DDBJ databases">
        <title>Genome Sequence of the Tsetse Fly (Glossina morsitans): Vector of African Trypanosomiasis.</title>
        <authorList>
            <consortium name="International Glossina Genome Initiative W.H.O."/>
            <person name="Lawson D."/>
        </authorList>
    </citation>
    <scope>NUCLEOTIDE SEQUENCE [LARGE SCALE GENOMIC DNA]</scope>
    <source>
        <strain evidence="8">Yale</strain>
    </source>
</reference>
<evidence type="ECO:0000259" key="5">
    <source>
        <dbReference type="PROSITE" id="PS01031"/>
    </source>
</evidence>
<dbReference type="PRINTS" id="PR00299">
    <property type="entry name" value="ACRYSTALLIN"/>
</dbReference>
<dbReference type="PROSITE" id="PS01031">
    <property type="entry name" value="SHSP"/>
    <property type="match status" value="1"/>
</dbReference>
<organism evidence="6">
    <name type="scientific">Glossina morsitans morsitans</name>
    <name type="common">Savannah tsetse fly</name>
    <dbReference type="NCBI Taxonomy" id="37546"/>
    <lineage>
        <taxon>Eukaryota</taxon>
        <taxon>Metazoa</taxon>
        <taxon>Ecdysozoa</taxon>
        <taxon>Arthropoda</taxon>
        <taxon>Hexapoda</taxon>
        <taxon>Insecta</taxon>
        <taxon>Pterygota</taxon>
        <taxon>Neoptera</taxon>
        <taxon>Endopterygota</taxon>
        <taxon>Diptera</taxon>
        <taxon>Brachycera</taxon>
        <taxon>Muscomorpha</taxon>
        <taxon>Hippoboscoidea</taxon>
        <taxon>Glossinidae</taxon>
        <taxon>Glossina</taxon>
    </lineage>
</organism>
<evidence type="ECO:0000256" key="1">
    <source>
        <dbReference type="ARBA" id="ARBA00023016"/>
    </source>
</evidence>
<keyword evidence="8" id="KW-1185">Reference proteome</keyword>
<dbReference type="Pfam" id="PF00011">
    <property type="entry name" value="HSP20"/>
    <property type="match status" value="1"/>
</dbReference>
<dbReference type="EnsemblMetazoa" id="GMOY007805-RA">
    <property type="protein sequence ID" value="GMOY007805-PA"/>
    <property type="gene ID" value="GMOY007805"/>
</dbReference>
<feature type="compositionally biased region" description="Basic and acidic residues" evidence="4">
    <location>
        <begin position="162"/>
        <end position="184"/>
    </location>
</feature>
<protein>
    <submittedName>
        <fullName evidence="6 7">Alpha crystallin</fullName>
    </submittedName>
</protein>
<feature type="domain" description="SHSP" evidence="5">
    <location>
        <begin position="47"/>
        <end position="154"/>
    </location>
</feature>
<reference evidence="6" key="2">
    <citation type="submission" date="2010-01" db="EMBL/GenBank/DDBJ databases">
        <authorList>
            <consortium name="International Glossina Genome Initiative"/>
            <person name="da Silva J."/>
            <person name="Ribeiro J.M.C."/>
            <person name="Abbeele J.V."/>
            <person name="Attardo G."/>
            <person name="Hao Z."/>
            <person name="Haines L.R."/>
            <person name="Soares M.B."/>
            <person name="Berriman M."/>
            <person name="Aksoy S."/>
            <person name="Lehane M.J."/>
        </authorList>
    </citation>
    <scope>NUCLEOTIDE SEQUENCE</scope>
    <source>
        <tissue evidence="6">Salivary gland</tissue>
    </source>
</reference>
<dbReference type="FunFam" id="2.60.40.790:FF:000042">
    <property type="entry name" value="heat shock protein 27"/>
    <property type="match status" value="1"/>
</dbReference>
<evidence type="ECO:0000313" key="6">
    <source>
        <dbReference type="EMBL" id="ADD19166.1"/>
    </source>
</evidence>
<dbReference type="SUPFAM" id="SSF49764">
    <property type="entry name" value="HSP20-like chaperones"/>
    <property type="match status" value="1"/>
</dbReference>
<dbReference type="VEuPathDB" id="VectorBase:GMOY007805"/>
<dbReference type="AlphaFoldDB" id="D3TN88"/>
<dbReference type="Proteomes" id="UP000092444">
    <property type="component" value="Unassembled WGS sequence"/>
</dbReference>
<keyword evidence="1" id="KW-0346">Stress response</keyword>
<evidence type="ECO:0000256" key="3">
    <source>
        <dbReference type="RuleBase" id="RU003616"/>
    </source>
</evidence>
<name>D3TN88_GLOMM</name>
<feature type="region of interest" description="Disordered" evidence="4">
    <location>
        <begin position="155"/>
        <end position="184"/>
    </location>
</feature>
<dbReference type="Gene3D" id="2.60.40.790">
    <property type="match status" value="1"/>
</dbReference>
<evidence type="ECO:0000313" key="8">
    <source>
        <dbReference type="Proteomes" id="UP000092444"/>
    </source>
</evidence>
<dbReference type="GO" id="GO:0009408">
    <property type="term" value="P:response to heat"/>
    <property type="evidence" value="ECO:0007669"/>
    <property type="project" value="UniProtKB-ARBA"/>
</dbReference>
<dbReference type="PANTHER" id="PTHR45640:SF13">
    <property type="entry name" value="HEAT SHOCK PROTEIN 22-RELATED"/>
    <property type="match status" value="1"/>
</dbReference>
<dbReference type="STRING" id="37546.D3TN88"/>
<accession>D3TN88</accession>
<dbReference type="GO" id="GO:0005634">
    <property type="term" value="C:nucleus"/>
    <property type="evidence" value="ECO:0007669"/>
    <property type="project" value="TreeGrafter"/>
</dbReference>
<reference evidence="7" key="6">
    <citation type="submission" date="2021-02" db="UniProtKB">
        <authorList>
            <consortium name="EnsemblMetazoa"/>
        </authorList>
    </citation>
    <scope>IDENTIFICATION</scope>
    <source>
        <strain evidence="7">Yale</strain>
    </source>
</reference>
<dbReference type="GO" id="GO:0051082">
    <property type="term" value="F:unfolded protein binding"/>
    <property type="evidence" value="ECO:0007669"/>
    <property type="project" value="UniProtKB-ARBA"/>
</dbReference>
<dbReference type="GO" id="GO:0005737">
    <property type="term" value="C:cytoplasm"/>
    <property type="evidence" value="ECO:0007669"/>
    <property type="project" value="TreeGrafter"/>
</dbReference>
<evidence type="ECO:0000256" key="4">
    <source>
        <dbReference type="SAM" id="MobiDB-lite"/>
    </source>
</evidence>
<reference evidence="7" key="3">
    <citation type="submission" date="2014-03" db="EMBL/GenBank/DDBJ databases">
        <title>Genome Sequence of the Tsetse Fly (Glossina morsitans): Vector of African Trypanosomiasis.</title>
        <authorList>
            <person name="Lawson D."/>
        </authorList>
    </citation>
    <scope>NUCLEOTIDE SEQUENCE [LARGE SCALE GENOMIC DNA]</scope>
    <source>
        <strain evidence="7">Yale</strain>
    </source>
</reference>